<dbReference type="InterPro" id="IPR037215">
    <property type="entry name" value="GUN4-like_sf"/>
</dbReference>
<dbReference type="EMBL" id="JACJTA010000143">
    <property type="protein sequence ID" value="MBD2609293.1"/>
    <property type="molecule type" value="Genomic_DNA"/>
</dbReference>
<dbReference type="Proteomes" id="UP000660380">
    <property type="component" value="Unassembled WGS sequence"/>
</dbReference>
<dbReference type="Gene3D" id="1.25.40.620">
    <property type="match status" value="1"/>
</dbReference>
<evidence type="ECO:0000313" key="2">
    <source>
        <dbReference type="Proteomes" id="UP000660380"/>
    </source>
</evidence>
<keyword evidence="2" id="KW-1185">Reference proteome</keyword>
<gene>
    <name evidence="1" type="ORF">H6G81_33525</name>
</gene>
<accession>A0ABR8H1H1</accession>
<reference evidence="1 2" key="1">
    <citation type="journal article" date="2020" name="ISME J.">
        <title>Comparative genomics reveals insights into cyanobacterial evolution and habitat adaptation.</title>
        <authorList>
            <person name="Chen M.Y."/>
            <person name="Teng W.K."/>
            <person name="Zhao L."/>
            <person name="Hu C.X."/>
            <person name="Zhou Y.K."/>
            <person name="Han B.P."/>
            <person name="Song L.R."/>
            <person name="Shu W.S."/>
        </authorList>
    </citation>
    <scope>NUCLEOTIDE SEQUENCE [LARGE SCALE GENOMIC DNA]</scope>
    <source>
        <strain evidence="1 2">FACHB-248</strain>
    </source>
</reference>
<evidence type="ECO:0000313" key="1">
    <source>
        <dbReference type="EMBL" id="MBD2609293.1"/>
    </source>
</evidence>
<name>A0ABR8H1H1_9CYAN</name>
<comment type="caution">
    <text evidence="1">The sequence shown here is derived from an EMBL/GenBank/DDBJ whole genome shotgun (WGS) entry which is preliminary data.</text>
</comment>
<protein>
    <submittedName>
        <fullName evidence="1">GUN4 domain-containing protein</fullName>
    </submittedName>
</protein>
<dbReference type="SUPFAM" id="SSF140869">
    <property type="entry name" value="GUN4-like"/>
    <property type="match status" value="1"/>
</dbReference>
<sequence length="44" mass="4952">MSTVGADYTKLRDLLASGQRQKADEETGTVMRKIARRVDAGWLR</sequence>
<proteinExistence type="predicted"/>
<organism evidence="1 2">
    <name type="scientific">Scytonema hofmannii FACHB-248</name>
    <dbReference type="NCBI Taxonomy" id="1842502"/>
    <lineage>
        <taxon>Bacteria</taxon>
        <taxon>Bacillati</taxon>
        <taxon>Cyanobacteriota</taxon>
        <taxon>Cyanophyceae</taxon>
        <taxon>Nostocales</taxon>
        <taxon>Scytonemataceae</taxon>
        <taxon>Scytonema</taxon>
    </lineage>
</organism>